<organism evidence="3 5">
    <name type="scientific">Raoultella planticola</name>
    <name type="common">Klebsiella planticola</name>
    <dbReference type="NCBI Taxonomy" id="575"/>
    <lineage>
        <taxon>Bacteria</taxon>
        <taxon>Pseudomonadati</taxon>
        <taxon>Pseudomonadota</taxon>
        <taxon>Gammaproteobacteria</taxon>
        <taxon>Enterobacterales</taxon>
        <taxon>Enterobacteriaceae</taxon>
        <taxon>Klebsiella/Raoultella group</taxon>
        <taxon>Raoultella</taxon>
    </lineage>
</organism>
<dbReference type="PANTHER" id="PTHR30336:SF20">
    <property type="entry name" value="DUF218 DOMAIN-CONTAINING PROTEIN"/>
    <property type="match status" value="1"/>
</dbReference>
<dbReference type="InterPro" id="IPR014729">
    <property type="entry name" value="Rossmann-like_a/b/a_fold"/>
</dbReference>
<dbReference type="Proteomes" id="UP000345637">
    <property type="component" value="Unassembled WGS sequence"/>
</dbReference>
<protein>
    <submittedName>
        <fullName evidence="4">DUF218 domain</fullName>
    </submittedName>
    <submittedName>
        <fullName evidence="3">YdcF family protein</fullName>
    </submittedName>
</protein>
<dbReference type="InterPro" id="IPR051599">
    <property type="entry name" value="Cell_Envelope_Assoc"/>
</dbReference>
<accession>A0A443VM86</accession>
<feature type="domain" description="DUF218" evidence="1">
    <location>
        <begin position="39"/>
        <end position="171"/>
    </location>
</feature>
<gene>
    <name evidence="4" type="primary">ydcF</name>
    <name evidence="3" type="ORF">DN603_14430</name>
    <name evidence="2" type="ORF">I8Y23_004079</name>
    <name evidence="4" type="ORF">NCTC12998_07326</name>
</gene>
<evidence type="ECO:0000313" key="2">
    <source>
        <dbReference type="EMBL" id="HAT1607733.1"/>
    </source>
</evidence>
<dbReference type="AlphaFoldDB" id="A0A443VM86"/>
<evidence type="ECO:0000313" key="3">
    <source>
        <dbReference type="EMBL" id="RWT22219.1"/>
    </source>
</evidence>
<dbReference type="Proteomes" id="UP000864422">
    <property type="component" value="Unassembled WGS sequence"/>
</dbReference>
<evidence type="ECO:0000313" key="6">
    <source>
        <dbReference type="Proteomes" id="UP000345637"/>
    </source>
</evidence>
<dbReference type="Gene3D" id="3.40.50.620">
    <property type="entry name" value="HUPs"/>
    <property type="match status" value="1"/>
</dbReference>
<dbReference type="RefSeq" id="WP_032700027.1">
    <property type="nucleotide sequence ID" value="NZ_CP023874.1"/>
</dbReference>
<name>A0A443VM86_RAOPL</name>
<dbReference type="Proteomes" id="UP000288843">
    <property type="component" value="Unassembled WGS sequence"/>
</dbReference>
<dbReference type="EMBL" id="DACSEA010000020">
    <property type="protein sequence ID" value="HAT1607733.1"/>
    <property type="molecule type" value="Genomic_DNA"/>
</dbReference>
<evidence type="ECO:0000313" key="5">
    <source>
        <dbReference type="Proteomes" id="UP000288843"/>
    </source>
</evidence>
<dbReference type="Pfam" id="PF02698">
    <property type="entry name" value="DUF218"/>
    <property type="match status" value="1"/>
</dbReference>
<dbReference type="Gene3D" id="1.10.3620.10">
    <property type="entry name" value="YdcF like domain"/>
    <property type="match status" value="1"/>
</dbReference>
<dbReference type="PANTHER" id="PTHR30336">
    <property type="entry name" value="INNER MEMBRANE PROTEIN, PROBABLE PERMEASE"/>
    <property type="match status" value="1"/>
</dbReference>
<dbReference type="GO" id="GO:0005886">
    <property type="term" value="C:plasma membrane"/>
    <property type="evidence" value="ECO:0007669"/>
    <property type="project" value="TreeGrafter"/>
</dbReference>
<reference evidence="2" key="4">
    <citation type="submission" date="2020-11" db="EMBL/GenBank/DDBJ databases">
        <authorList>
            <consortium name="NCBI Pathogen Detection Project"/>
        </authorList>
    </citation>
    <scope>NUCLEOTIDE SEQUENCE</scope>
    <source>
        <strain evidence="2">MISC063</strain>
    </source>
</reference>
<dbReference type="CDD" id="cd06259">
    <property type="entry name" value="YdcF-like"/>
    <property type="match status" value="1"/>
</dbReference>
<reference evidence="3 5" key="2">
    <citation type="submission" date="2018-06" db="EMBL/GenBank/DDBJ databases">
        <title>Carbapenemase-producing Enterobacteriaceae present in wastewater treatment plant effluent and nearby surface waters in the US.</title>
        <authorList>
            <person name="Mathys D.A."/>
            <person name="Mollenkopf D.F."/>
            <person name="Feicht S.M."/>
            <person name="Adams R.J."/>
            <person name="Albers A.L."/>
            <person name="Stuever D.M."/>
            <person name="Daniels J.B."/>
            <person name="Wittum T.E."/>
        </authorList>
    </citation>
    <scope>NUCLEOTIDE SEQUENCE [LARGE SCALE GENOMIC DNA]</scope>
    <source>
        <strain evidence="3 5">GEO_47_Down_B</strain>
    </source>
</reference>
<evidence type="ECO:0000313" key="4">
    <source>
        <dbReference type="EMBL" id="VFS92370.1"/>
    </source>
</evidence>
<dbReference type="EMBL" id="QKOX01000013">
    <property type="protein sequence ID" value="RWT22219.1"/>
    <property type="molecule type" value="Genomic_DNA"/>
</dbReference>
<evidence type="ECO:0000259" key="1">
    <source>
        <dbReference type="Pfam" id="PF02698"/>
    </source>
</evidence>
<sequence length="266" mass="28616">MSEQFPSLPDATLAAANCLGQWLALDDFTAQAPTPAVDIVVLAGNAVIPTIDAACRLAADAGVPLLISGGVGHSTAFLYDAIRNEPRYRSLPVDGRPEAHILADIAHRFWHIPRDRIVVEDRSTNCGENARFTREMLAATGIAPRAGVVLQDPTMQRRTMATFARVWQDETVAPQWYSTPGCAPLLGNTANGLAFRGDSAGLWPVGRYLSLILGELPRLLDAPQGYGPRGKDFIVHVDIPARILEAGQRLSEDNLLGEALHARAPG</sequence>
<reference evidence="2" key="1">
    <citation type="journal article" date="2018" name="Genome Biol.">
        <title>SKESA: strategic k-mer extension for scrupulous assemblies.</title>
        <authorList>
            <person name="Souvorov A."/>
            <person name="Agarwala R."/>
            <person name="Lipman D.J."/>
        </authorList>
    </citation>
    <scope>NUCLEOTIDE SEQUENCE</scope>
    <source>
        <strain evidence="2">MISC063</strain>
    </source>
</reference>
<proteinExistence type="predicted"/>
<dbReference type="EMBL" id="CAADJE010000042">
    <property type="protein sequence ID" value="VFS92370.1"/>
    <property type="molecule type" value="Genomic_DNA"/>
</dbReference>
<dbReference type="InterPro" id="IPR003848">
    <property type="entry name" value="DUF218"/>
</dbReference>
<reference evidence="4 6" key="3">
    <citation type="submission" date="2019-03" db="EMBL/GenBank/DDBJ databases">
        <authorList>
            <consortium name="Pathogen Informatics"/>
        </authorList>
    </citation>
    <scope>NUCLEOTIDE SEQUENCE [LARGE SCALE GENOMIC DNA]</scope>
    <source>
        <strain evidence="4 6">NCTC12998</strain>
    </source>
</reference>